<reference evidence="2" key="2">
    <citation type="submission" date="2015-04" db="UniProtKB">
        <authorList>
            <consortium name="EnsemblPlants"/>
        </authorList>
    </citation>
    <scope>IDENTIFICATION</scope>
</reference>
<reference evidence="2" key="3">
    <citation type="submission" date="2018-05" db="EMBL/GenBank/DDBJ databases">
        <title>OgluRS3 (Oryza glumaepatula Reference Sequence Version 3).</title>
        <authorList>
            <person name="Zhang J."/>
            <person name="Kudrna D."/>
            <person name="Lee S."/>
            <person name="Talag J."/>
            <person name="Welchert J."/>
            <person name="Wing R.A."/>
        </authorList>
    </citation>
    <scope>NUCLEOTIDE SEQUENCE [LARGE SCALE GENOMIC DNA]</scope>
</reference>
<dbReference type="AlphaFoldDB" id="A0A0D9YCI4"/>
<feature type="region of interest" description="Disordered" evidence="1">
    <location>
        <begin position="1"/>
        <end position="43"/>
    </location>
</feature>
<dbReference type="HOGENOM" id="CLU_2779939_0_0_1"/>
<protein>
    <submittedName>
        <fullName evidence="2">Uncharacterized protein</fullName>
    </submittedName>
</protein>
<evidence type="ECO:0000313" key="2">
    <source>
        <dbReference type="EnsemblPlants" id="OGLUM01G28650.1"/>
    </source>
</evidence>
<proteinExistence type="predicted"/>
<organism evidence="2">
    <name type="scientific">Oryza glumipatula</name>
    <dbReference type="NCBI Taxonomy" id="40148"/>
    <lineage>
        <taxon>Eukaryota</taxon>
        <taxon>Viridiplantae</taxon>
        <taxon>Streptophyta</taxon>
        <taxon>Embryophyta</taxon>
        <taxon>Tracheophyta</taxon>
        <taxon>Spermatophyta</taxon>
        <taxon>Magnoliopsida</taxon>
        <taxon>Liliopsida</taxon>
        <taxon>Poales</taxon>
        <taxon>Poaceae</taxon>
        <taxon>BOP clade</taxon>
        <taxon>Oryzoideae</taxon>
        <taxon>Oryzeae</taxon>
        <taxon>Oryzinae</taxon>
        <taxon>Oryza</taxon>
    </lineage>
</organism>
<accession>A0A0D9YCI4</accession>
<dbReference type="Gramene" id="OGLUM01G28650.1">
    <property type="protein sequence ID" value="OGLUM01G28650.1"/>
    <property type="gene ID" value="OGLUM01G28650"/>
</dbReference>
<dbReference type="Proteomes" id="UP000026961">
    <property type="component" value="Chromosome 1"/>
</dbReference>
<dbReference type="EnsemblPlants" id="OGLUM01G28650.1">
    <property type="protein sequence ID" value="OGLUM01G28650.1"/>
    <property type="gene ID" value="OGLUM01G28650"/>
</dbReference>
<name>A0A0D9YCI4_9ORYZ</name>
<evidence type="ECO:0000256" key="1">
    <source>
        <dbReference type="SAM" id="MobiDB-lite"/>
    </source>
</evidence>
<reference evidence="2" key="1">
    <citation type="submission" date="2013-08" db="EMBL/GenBank/DDBJ databases">
        <title>Oryza genome evolution.</title>
        <authorList>
            <person name="Wing R.A."/>
            <person name="Panaud O."/>
            <person name="Oliveira A.C."/>
        </authorList>
    </citation>
    <scope>NUCLEOTIDE SEQUENCE</scope>
</reference>
<evidence type="ECO:0000313" key="3">
    <source>
        <dbReference type="Proteomes" id="UP000026961"/>
    </source>
</evidence>
<sequence length="69" mass="7345">MRGWSGGTGELAEGGRRVRRQAAATTGLRRGGGVEATRHGRGLAAAAGRSRVSDYISQIIIKAMYHSQY</sequence>
<keyword evidence="3" id="KW-1185">Reference proteome</keyword>